<evidence type="ECO:0000256" key="1">
    <source>
        <dbReference type="ARBA" id="ARBA00007832"/>
    </source>
</evidence>
<evidence type="ECO:0000313" key="5">
    <source>
        <dbReference type="Proteomes" id="UP000052022"/>
    </source>
</evidence>
<dbReference type="InterPro" id="IPR037455">
    <property type="entry name" value="LucA/IucC-like"/>
</dbReference>
<dbReference type="STRING" id="928856.SAMN04488049_11320"/>
<evidence type="ECO:0000259" key="3">
    <source>
        <dbReference type="Pfam" id="PF06276"/>
    </source>
</evidence>
<comment type="similarity">
    <text evidence="1">Belongs to the IucA/IucC family.</text>
</comment>
<protein>
    <submittedName>
        <fullName evidence="4">N(2)-citryl-N(6)-acetyl-N(6)-hydroxylysine synthase</fullName>
        <ecNumber evidence="4">6.3.2.38</ecNumber>
    </submittedName>
</protein>
<dbReference type="EMBL" id="CYSD01000002">
    <property type="protein sequence ID" value="CUH74851.1"/>
    <property type="molecule type" value="Genomic_DNA"/>
</dbReference>
<keyword evidence="5" id="KW-1185">Reference proteome</keyword>
<dbReference type="RefSeq" id="WP_058288271.1">
    <property type="nucleotide sequence ID" value="NZ_CYSD01000002.1"/>
</dbReference>
<dbReference type="PANTHER" id="PTHR34384">
    <property type="entry name" value="L-2,3-DIAMINOPROPANOATE--CITRATE LIGASE"/>
    <property type="match status" value="1"/>
</dbReference>
<dbReference type="OrthoDB" id="495728at2"/>
<dbReference type="GO" id="GO:0016881">
    <property type="term" value="F:acid-amino acid ligase activity"/>
    <property type="evidence" value="ECO:0007669"/>
    <property type="project" value="UniProtKB-ARBA"/>
</dbReference>
<organism evidence="4 5">
    <name type="scientific">Tritonibacter multivorans</name>
    <dbReference type="NCBI Taxonomy" id="928856"/>
    <lineage>
        <taxon>Bacteria</taxon>
        <taxon>Pseudomonadati</taxon>
        <taxon>Pseudomonadota</taxon>
        <taxon>Alphaproteobacteria</taxon>
        <taxon>Rhodobacterales</taxon>
        <taxon>Paracoccaceae</taxon>
        <taxon>Tritonibacter</taxon>
    </lineage>
</organism>
<dbReference type="Proteomes" id="UP000052022">
    <property type="component" value="Unassembled WGS sequence"/>
</dbReference>
<dbReference type="Pfam" id="PF06276">
    <property type="entry name" value="FhuF"/>
    <property type="match status" value="1"/>
</dbReference>
<gene>
    <name evidence="4" type="primary">iucA</name>
    <name evidence="4" type="ORF">TRM7557_00110</name>
</gene>
<feature type="domain" description="Aerobactin siderophore biosynthesis IucA/IucC N-terminal" evidence="2">
    <location>
        <begin position="139"/>
        <end position="363"/>
    </location>
</feature>
<dbReference type="PANTHER" id="PTHR34384:SF5">
    <property type="entry name" value="L-2,3-DIAMINOPROPANOATE--CITRATE LIGASE"/>
    <property type="match status" value="1"/>
</dbReference>
<dbReference type="AlphaFoldDB" id="A0A0P1G034"/>
<sequence length="586" mass="65335">MSFQRIADKQSRAEQASLQALVNGFLREIDPGLWLQSEDGPRLQIELRHCKAVLCLEVLYASQTGPHEFGGIRVLDPLSGSQRATSAVQALCLVAQECAARLGRDADRKLPEFLRCVFNSNAEITAFMDHAAKDADLRDFLTAEQSVVFGHWLHPTPKSRDGMSNWQQKTYAPEWQGRFQLTWFAVDAGLFEEDSATTPVDQIVTDLLGQDSAFSLAPNERLLPLHPLQAEALRLDPEVASLLDRGVLRDLGPAGQEFFATSSVRTLYAPNCPWMVKFSIPVRLTNSLRVTKRSELRVGLLMARLLARLNFATDVPCFQILDDPAYANVRIPQRRESGFETIFRQNPFLQGKSNGIVNVAALTADPAVGATSLLATEILRLAQAEGQSRSTIARRWFDAYLDCMLVPLLTLYDRHGIAVEAHQQNALLDLSQGYPGRGFFRDNQGYFVTQEALPRLAALQPELAELDALVFEAEHIHQRFAYYLFVNQIFAVIRRLGRDGIVPETTTLAQLAQRLDDLAPHLTGAGAGFIAYLRSSPQLATKANLLTRFHDMDELQTAALEGMFIDMPNPLCRQTITMREVEDACL</sequence>
<evidence type="ECO:0000313" key="4">
    <source>
        <dbReference type="EMBL" id="CUH74851.1"/>
    </source>
</evidence>
<evidence type="ECO:0000259" key="2">
    <source>
        <dbReference type="Pfam" id="PF04183"/>
    </source>
</evidence>
<dbReference type="Gene3D" id="1.10.510.40">
    <property type="match status" value="1"/>
</dbReference>
<dbReference type="EC" id="6.3.2.38" evidence="4"/>
<feature type="domain" description="Aerobactin siderophore biosynthesis IucA/IucC-like C-terminal" evidence="3">
    <location>
        <begin position="395"/>
        <end position="556"/>
    </location>
</feature>
<name>A0A0P1G034_9RHOB</name>
<dbReference type="InterPro" id="IPR007310">
    <property type="entry name" value="Aerobactin_biosyn_IucA/IucC_N"/>
</dbReference>
<reference evidence="4 5" key="1">
    <citation type="submission" date="2015-09" db="EMBL/GenBank/DDBJ databases">
        <authorList>
            <consortium name="Swine Surveillance"/>
        </authorList>
    </citation>
    <scope>NUCLEOTIDE SEQUENCE [LARGE SCALE GENOMIC DNA]</scope>
    <source>
        <strain evidence="4 5">CECT 7557</strain>
    </source>
</reference>
<keyword evidence="4" id="KW-0436">Ligase</keyword>
<accession>A0A0P1G034</accession>
<dbReference type="InterPro" id="IPR022770">
    <property type="entry name" value="IucA/IucC-like_C"/>
</dbReference>
<dbReference type="Pfam" id="PF04183">
    <property type="entry name" value="IucA_IucC"/>
    <property type="match status" value="1"/>
</dbReference>
<dbReference type="GO" id="GO:0019290">
    <property type="term" value="P:siderophore biosynthetic process"/>
    <property type="evidence" value="ECO:0007669"/>
    <property type="project" value="InterPro"/>
</dbReference>
<proteinExistence type="inferred from homology"/>